<dbReference type="SUPFAM" id="SSF56436">
    <property type="entry name" value="C-type lectin-like"/>
    <property type="match status" value="1"/>
</dbReference>
<dbReference type="InterPro" id="IPR001304">
    <property type="entry name" value="C-type_lectin-like"/>
</dbReference>
<keyword evidence="1" id="KW-0732">Signal</keyword>
<proteinExistence type="predicted"/>
<evidence type="ECO:0000259" key="2">
    <source>
        <dbReference type="PROSITE" id="PS50041"/>
    </source>
</evidence>
<dbReference type="PANTHER" id="PTHR23124">
    <property type="entry name" value="C-TYPE LECTIN DOMAIN-CONTAINING PROTEIN-RELATED-RELATED"/>
    <property type="match status" value="1"/>
</dbReference>
<feature type="domain" description="C-type lectin" evidence="2">
    <location>
        <begin position="40"/>
        <end position="176"/>
    </location>
</feature>
<dbReference type="eggNOG" id="KOG4297">
    <property type="taxonomic scope" value="Eukaryota"/>
</dbReference>
<dbReference type="Gene3D" id="3.10.100.10">
    <property type="entry name" value="Mannose-Binding Protein A, subunit A"/>
    <property type="match status" value="1"/>
</dbReference>
<organism evidence="4">
    <name type="scientific">Caenorhabditis brenneri</name>
    <name type="common">Nematode worm</name>
    <dbReference type="NCBI Taxonomy" id="135651"/>
    <lineage>
        <taxon>Eukaryota</taxon>
        <taxon>Metazoa</taxon>
        <taxon>Ecdysozoa</taxon>
        <taxon>Nematoda</taxon>
        <taxon>Chromadorea</taxon>
        <taxon>Rhabditida</taxon>
        <taxon>Rhabditina</taxon>
        <taxon>Rhabditomorpha</taxon>
        <taxon>Rhabditoidea</taxon>
        <taxon>Rhabditidae</taxon>
        <taxon>Peloderinae</taxon>
        <taxon>Caenorhabditis</taxon>
    </lineage>
</organism>
<dbReference type="PROSITE" id="PS50041">
    <property type="entry name" value="C_TYPE_LECTIN_2"/>
    <property type="match status" value="1"/>
</dbReference>
<dbReference type="EMBL" id="GL379926">
    <property type="protein sequence ID" value="EGT35778.1"/>
    <property type="molecule type" value="Genomic_DNA"/>
</dbReference>
<reference evidence="4" key="1">
    <citation type="submission" date="2011-07" db="EMBL/GenBank/DDBJ databases">
        <authorList>
            <consortium name="Caenorhabditis brenneri Sequencing and Analysis Consortium"/>
            <person name="Wilson R.K."/>
        </authorList>
    </citation>
    <scope>NUCLEOTIDE SEQUENCE [LARGE SCALE GENOMIC DNA]</scope>
    <source>
        <strain evidence="4">PB2801</strain>
    </source>
</reference>
<dbReference type="HOGENOM" id="CLU_058687_2_1_1"/>
<evidence type="ECO:0000313" key="3">
    <source>
        <dbReference type="EMBL" id="EGT35778.1"/>
    </source>
</evidence>
<dbReference type="CDD" id="cd00037">
    <property type="entry name" value="CLECT"/>
    <property type="match status" value="1"/>
</dbReference>
<dbReference type="InParanoid" id="G0NQM3"/>
<accession>G0NQM3</accession>
<dbReference type="AlphaFoldDB" id="G0NQM3"/>
<evidence type="ECO:0000313" key="4">
    <source>
        <dbReference type="Proteomes" id="UP000008068"/>
    </source>
</evidence>
<dbReference type="InterPro" id="IPR016187">
    <property type="entry name" value="CTDL_fold"/>
</dbReference>
<dbReference type="PANTHER" id="PTHR23124:SF134">
    <property type="entry name" value="C-TYPE LECTIN DOMAIN-CONTAINING PROTEIN"/>
    <property type="match status" value="1"/>
</dbReference>
<feature type="chain" id="PRO_5003405264" description="C-type lectin domain-containing protein" evidence="1">
    <location>
        <begin position="17"/>
        <end position="200"/>
    </location>
</feature>
<evidence type="ECO:0000256" key="1">
    <source>
        <dbReference type="SAM" id="SignalP"/>
    </source>
</evidence>
<dbReference type="SMART" id="SM00034">
    <property type="entry name" value="CLECT"/>
    <property type="match status" value="1"/>
</dbReference>
<name>G0NQM3_CAEBE</name>
<keyword evidence="4" id="KW-1185">Reference proteome</keyword>
<dbReference type="InterPro" id="IPR016186">
    <property type="entry name" value="C-type_lectin-like/link_sf"/>
</dbReference>
<feature type="signal peptide" evidence="1">
    <location>
        <begin position="1"/>
        <end position="16"/>
    </location>
</feature>
<dbReference type="Proteomes" id="UP000008068">
    <property type="component" value="Unassembled WGS sequence"/>
</dbReference>
<sequence length="200" mass="22967">MLRILVLLFFFSVSISSKKENCDEDEMPCEEGWKLFERPQGGWCMKVFYQSNIPHEAAEKQCQEHKATLSGFQDQRESLYVVSTVLDKIYPGTGTVRFGLKRRKDCFYHALDENCTALNSFEWTDGFTTGTDGILWDRDQPDNSWGWAQRCAMLIVSPGGYSLNSQAGTMDDIQCDFDFVKNKEEERQTRAFVCGKRAAF</sequence>
<gene>
    <name evidence="3" type="ORF">CAEBREN_03611</name>
</gene>
<dbReference type="OrthoDB" id="5834815at2759"/>
<protein>
    <recommendedName>
        <fullName evidence="2">C-type lectin domain-containing protein</fullName>
    </recommendedName>
</protein>
<dbReference type="STRING" id="135651.G0NQM3"/>